<dbReference type="AlphaFoldDB" id="A0A0N7LSZ5"/>
<name>A0A0N7LSZ5_9RHOB</name>
<feature type="domain" description="HPr kinase/phosphorylase C-terminal" evidence="1">
    <location>
        <begin position="1"/>
        <end position="62"/>
    </location>
</feature>
<gene>
    <name evidence="2" type="primary">hprK</name>
    <name evidence="2" type="ORF">THS5294_00558</name>
</gene>
<dbReference type="GO" id="GO:0005524">
    <property type="term" value="F:ATP binding"/>
    <property type="evidence" value="ECO:0007669"/>
    <property type="project" value="InterPro"/>
</dbReference>
<keyword evidence="2" id="KW-0418">Kinase</keyword>
<accession>A0A0N7LSZ5</accession>
<dbReference type="SUPFAM" id="SSF53795">
    <property type="entry name" value="PEP carboxykinase-like"/>
    <property type="match status" value="1"/>
</dbReference>
<dbReference type="EC" id="2.7.11.-" evidence="2"/>
<dbReference type="InterPro" id="IPR011104">
    <property type="entry name" value="Hpr_kin/Pase_C"/>
</dbReference>
<dbReference type="GO" id="GO:0000155">
    <property type="term" value="F:phosphorelay sensor kinase activity"/>
    <property type="evidence" value="ECO:0007669"/>
    <property type="project" value="InterPro"/>
</dbReference>
<keyword evidence="2" id="KW-0808">Transferase</keyword>
<evidence type="ECO:0000313" key="2">
    <source>
        <dbReference type="EMBL" id="CUH59274.1"/>
    </source>
</evidence>
<reference evidence="2 3" key="1">
    <citation type="submission" date="2015-09" db="EMBL/GenBank/DDBJ databases">
        <authorList>
            <consortium name="Swine Surveillance"/>
        </authorList>
    </citation>
    <scope>NUCLEOTIDE SEQUENCE [LARGE SCALE GENOMIC DNA]</scope>
    <source>
        <strain evidence="2 3">CECT 5294</strain>
    </source>
</reference>
<dbReference type="InterPro" id="IPR027417">
    <property type="entry name" value="P-loop_NTPase"/>
</dbReference>
<evidence type="ECO:0000259" key="1">
    <source>
        <dbReference type="Pfam" id="PF07475"/>
    </source>
</evidence>
<protein>
    <submittedName>
        <fullName evidence="2">HPr kinase/phosphorylase</fullName>
        <ecNumber evidence="2">2.7.11.-</ecNumber>
    </submittedName>
</protein>
<sequence>MILGKSGAGKSTLAAEMIALGCALVCDDAVEIKLNSGGKLICMPSENAPEQLEMRGFGLLPIPLKRSAKLTCCLVLGENAAPRFPPEEAVIFDECEVPIYRASYDTGLAAKAVLLLRHGGRTLRG</sequence>
<proteinExistence type="predicted"/>
<dbReference type="Pfam" id="PF07475">
    <property type="entry name" value="Hpr_kinase_C"/>
    <property type="match status" value="1"/>
</dbReference>
<dbReference type="Gene3D" id="3.40.50.300">
    <property type="entry name" value="P-loop containing nucleotide triphosphate hydrolases"/>
    <property type="match status" value="1"/>
</dbReference>
<dbReference type="EMBL" id="CYRX01000009">
    <property type="protein sequence ID" value="CUH59274.1"/>
    <property type="molecule type" value="Genomic_DNA"/>
</dbReference>
<dbReference type="Proteomes" id="UP000051298">
    <property type="component" value="Unassembled WGS sequence"/>
</dbReference>
<organism evidence="2 3">
    <name type="scientific">Thalassobacter stenotrophicus</name>
    <dbReference type="NCBI Taxonomy" id="266809"/>
    <lineage>
        <taxon>Bacteria</taxon>
        <taxon>Pseudomonadati</taxon>
        <taxon>Pseudomonadota</taxon>
        <taxon>Alphaproteobacteria</taxon>
        <taxon>Rhodobacterales</taxon>
        <taxon>Roseobacteraceae</taxon>
        <taxon>Thalassobacter</taxon>
    </lineage>
</organism>
<dbReference type="GO" id="GO:0006109">
    <property type="term" value="P:regulation of carbohydrate metabolic process"/>
    <property type="evidence" value="ECO:0007669"/>
    <property type="project" value="InterPro"/>
</dbReference>
<evidence type="ECO:0000313" key="3">
    <source>
        <dbReference type="Proteomes" id="UP000051298"/>
    </source>
</evidence>